<dbReference type="SUPFAM" id="SSF161098">
    <property type="entry name" value="MetI-like"/>
    <property type="match status" value="1"/>
</dbReference>
<organism evidence="9 10">
    <name type="scientific">Halobellus litoreus</name>
    <dbReference type="NCBI Taxonomy" id="755310"/>
    <lineage>
        <taxon>Archaea</taxon>
        <taxon>Methanobacteriati</taxon>
        <taxon>Methanobacteriota</taxon>
        <taxon>Stenosarchaea group</taxon>
        <taxon>Halobacteria</taxon>
        <taxon>Halobacteriales</taxon>
        <taxon>Haloferacaceae</taxon>
        <taxon>Halobellus</taxon>
    </lineage>
</organism>
<feature type="transmembrane region" description="Helical" evidence="7">
    <location>
        <begin position="189"/>
        <end position="210"/>
    </location>
</feature>
<proteinExistence type="inferred from homology"/>
<evidence type="ECO:0000256" key="1">
    <source>
        <dbReference type="ARBA" id="ARBA00004651"/>
    </source>
</evidence>
<feature type="transmembrane region" description="Helical" evidence="7">
    <location>
        <begin position="64"/>
        <end position="86"/>
    </location>
</feature>
<keyword evidence="5 7" id="KW-1133">Transmembrane helix</keyword>
<name>A0ABD6DSJ5_9EURY</name>
<feature type="transmembrane region" description="Helical" evidence="7">
    <location>
        <begin position="124"/>
        <end position="142"/>
    </location>
</feature>
<dbReference type="PROSITE" id="PS50928">
    <property type="entry name" value="ABC_TM1"/>
    <property type="match status" value="1"/>
</dbReference>
<keyword evidence="3" id="KW-1003">Cell membrane</keyword>
<feature type="transmembrane region" description="Helical" evidence="7">
    <location>
        <begin position="98"/>
        <end position="118"/>
    </location>
</feature>
<evidence type="ECO:0000259" key="8">
    <source>
        <dbReference type="PROSITE" id="PS50928"/>
    </source>
</evidence>
<evidence type="ECO:0000256" key="3">
    <source>
        <dbReference type="ARBA" id="ARBA00022475"/>
    </source>
</evidence>
<gene>
    <name evidence="9" type="ORF">ACFSAS_05240</name>
</gene>
<protein>
    <submittedName>
        <fullName evidence="9">ABC transporter permease</fullName>
    </submittedName>
</protein>
<feature type="transmembrane region" description="Helical" evidence="7">
    <location>
        <begin position="222"/>
        <end position="242"/>
    </location>
</feature>
<keyword evidence="2 7" id="KW-0813">Transport</keyword>
<dbReference type="Pfam" id="PF00528">
    <property type="entry name" value="BPD_transp_1"/>
    <property type="match status" value="1"/>
</dbReference>
<dbReference type="GO" id="GO:0005886">
    <property type="term" value="C:plasma membrane"/>
    <property type="evidence" value="ECO:0007669"/>
    <property type="project" value="UniProtKB-SubCell"/>
</dbReference>
<dbReference type="Gene3D" id="1.10.3720.10">
    <property type="entry name" value="MetI-like"/>
    <property type="match status" value="1"/>
</dbReference>
<evidence type="ECO:0000256" key="7">
    <source>
        <dbReference type="RuleBase" id="RU363032"/>
    </source>
</evidence>
<dbReference type="AlphaFoldDB" id="A0ABD6DSJ5"/>
<dbReference type="InterPro" id="IPR000515">
    <property type="entry name" value="MetI-like"/>
</dbReference>
<dbReference type="PANTHER" id="PTHR30151:SF38">
    <property type="entry name" value="ALIPHATIC SULFONATES TRANSPORT PERMEASE PROTEIN SSUC-RELATED"/>
    <property type="match status" value="1"/>
</dbReference>
<dbReference type="Proteomes" id="UP001597092">
    <property type="component" value="Unassembled WGS sequence"/>
</dbReference>
<dbReference type="PANTHER" id="PTHR30151">
    <property type="entry name" value="ALKANE SULFONATE ABC TRANSPORTER-RELATED, MEMBRANE SUBUNIT"/>
    <property type="match status" value="1"/>
</dbReference>
<accession>A0ABD6DSJ5</accession>
<dbReference type="RefSeq" id="WP_256307510.1">
    <property type="nucleotide sequence ID" value="NZ_JANHAW010000002.1"/>
</dbReference>
<keyword evidence="6 7" id="KW-0472">Membrane</keyword>
<feature type="domain" description="ABC transmembrane type-1" evidence="8">
    <location>
        <begin position="60"/>
        <end position="240"/>
    </location>
</feature>
<feature type="transmembrane region" description="Helical" evidence="7">
    <location>
        <begin position="7"/>
        <end position="24"/>
    </location>
</feature>
<comment type="subcellular location">
    <subcellularLocation>
        <location evidence="1 7">Cell membrane</location>
        <topology evidence="1 7">Multi-pass membrane protein</topology>
    </subcellularLocation>
</comment>
<sequence>MDRLTRSLYTVASIITLLALWYVGGVTLPEVVPGLPETYAALVVVLTTPGPYDHMFYYHVWKTIQMLFASLLVSMIVGTLLGVALGRSETLESTLATWVYAWLAIPSLVIVFVSAIWIGFDASSGYFAIPLVITPFVGLNMWEGARNLDDDLAEMAEFFGAGRVQTFTDIIIPQLAPFLFASFRSALSIGWKITLLVEAFLLTRGVGFMFRRYFDQYDLPTMMSWLIIFVVFLIVVEYGVLAPLHERVMEWRPDAEGVRVTE</sequence>
<evidence type="ECO:0000313" key="10">
    <source>
        <dbReference type="Proteomes" id="UP001597092"/>
    </source>
</evidence>
<evidence type="ECO:0000256" key="4">
    <source>
        <dbReference type="ARBA" id="ARBA00022692"/>
    </source>
</evidence>
<dbReference type="InterPro" id="IPR035906">
    <property type="entry name" value="MetI-like_sf"/>
</dbReference>
<dbReference type="EMBL" id="JBHUDP010000001">
    <property type="protein sequence ID" value="MFD1685013.1"/>
    <property type="molecule type" value="Genomic_DNA"/>
</dbReference>
<keyword evidence="10" id="KW-1185">Reference proteome</keyword>
<keyword evidence="4 7" id="KW-0812">Transmembrane</keyword>
<evidence type="ECO:0000256" key="5">
    <source>
        <dbReference type="ARBA" id="ARBA00022989"/>
    </source>
</evidence>
<comment type="similarity">
    <text evidence="7">Belongs to the binding-protein-dependent transport system permease family.</text>
</comment>
<dbReference type="CDD" id="cd06261">
    <property type="entry name" value="TM_PBP2"/>
    <property type="match status" value="1"/>
</dbReference>
<evidence type="ECO:0000256" key="6">
    <source>
        <dbReference type="ARBA" id="ARBA00023136"/>
    </source>
</evidence>
<evidence type="ECO:0000313" key="9">
    <source>
        <dbReference type="EMBL" id="MFD1685013.1"/>
    </source>
</evidence>
<comment type="caution">
    <text evidence="9">The sequence shown here is derived from an EMBL/GenBank/DDBJ whole genome shotgun (WGS) entry which is preliminary data.</text>
</comment>
<reference evidence="9 10" key="1">
    <citation type="journal article" date="2019" name="Int. J. Syst. Evol. Microbiol.">
        <title>The Global Catalogue of Microorganisms (GCM) 10K type strain sequencing project: providing services to taxonomists for standard genome sequencing and annotation.</title>
        <authorList>
            <consortium name="The Broad Institute Genomics Platform"/>
            <consortium name="The Broad Institute Genome Sequencing Center for Infectious Disease"/>
            <person name="Wu L."/>
            <person name="Ma J."/>
        </authorList>
    </citation>
    <scope>NUCLEOTIDE SEQUENCE [LARGE SCALE GENOMIC DNA]</scope>
    <source>
        <strain evidence="9 10">CGMCC 1.10387</strain>
    </source>
</reference>
<evidence type="ECO:0000256" key="2">
    <source>
        <dbReference type="ARBA" id="ARBA00022448"/>
    </source>
</evidence>